<sequence>MAGIKSAEQLLIAIPRSGERAAWVKRGVIPDFIRDPFVVEVLGSSPRMTGEPTVFYTGTSL</sequence>
<accession>A0A0T5NRP0</accession>
<reference evidence="1 2" key="1">
    <citation type="submission" date="2015-04" db="EMBL/GenBank/DDBJ databases">
        <title>The draft genome sequence of Roseovarius sp.R12b.</title>
        <authorList>
            <person name="Li G."/>
            <person name="Lai Q."/>
            <person name="Shao Z."/>
            <person name="Yan P."/>
        </authorList>
    </citation>
    <scope>NUCLEOTIDE SEQUENCE [LARGE SCALE GENOMIC DNA]</scope>
    <source>
        <strain evidence="1 2">R12B</strain>
    </source>
</reference>
<comment type="caution">
    <text evidence="1">The sequence shown here is derived from an EMBL/GenBank/DDBJ whole genome shotgun (WGS) entry which is preliminary data.</text>
</comment>
<evidence type="ECO:0000313" key="2">
    <source>
        <dbReference type="Proteomes" id="UP000051295"/>
    </source>
</evidence>
<dbReference type="Proteomes" id="UP000051295">
    <property type="component" value="Unassembled WGS sequence"/>
</dbReference>
<evidence type="ECO:0000313" key="1">
    <source>
        <dbReference type="EMBL" id="KRS11382.1"/>
    </source>
</evidence>
<name>A0A0T5NRP0_9RHOB</name>
<keyword evidence="2" id="KW-1185">Reference proteome</keyword>
<proteinExistence type="predicted"/>
<organism evidence="1 2">
    <name type="scientific">Roseovarius atlanticus</name>
    <dbReference type="NCBI Taxonomy" id="1641875"/>
    <lineage>
        <taxon>Bacteria</taxon>
        <taxon>Pseudomonadati</taxon>
        <taxon>Pseudomonadota</taxon>
        <taxon>Alphaproteobacteria</taxon>
        <taxon>Rhodobacterales</taxon>
        <taxon>Roseobacteraceae</taxon>
        <taxon>Roseovarius</taxon>
    </lineage>
</organism>
<dbReference type="EMBL" id="LAXJ01000019">
    <property type="protein sequence ID" value="KRS11382.1"/>
    <property type="molecule type" value="Genomic_DNA"/>
</dbReference>
<dbReference type="AlphaFoldDB" id="A0A0T5NRP0"/>
<protein>
    <submittedName>
        <fullName evidence="1">Uncharacterized protein</fullName>
    </submittedName>
</protein>
<gene>
    <name evidence="1" type="ORF">XM53_15590</name>
</gene>